<organism evidence="2 3">
    <name type="scientific">candidate division WOR-3 bacterium</name>
    <dbReference type="NCBI Taxonomy" id="2052148"/>
    <lineage>
        <taxon>Bacteria</taxon>
        <taxon>Bacteria division WOR-3</taxon>
    </lineage>
</organism>
<feature type="domain" description="Transposase DDE" evidence="1">
    <location>
        <begin position="23"/>
        <end position="95"/>
    </location>
</feature>
<evidence type="ECO:0000259" key="1">
    <source>
        <dbReference type="Pfam" id="PF13586"/>
    </source>
</evidence>
<evidence type="ECO:0000313" key="3">
    <source>
        <dbReference type="Proteomes" id="UP000779900"/>
    </source>
</evidence>
<gene>
    <name evidence="2" type="ORF">FJY68_10535</name>
</gene>
<dbReference type="Proteomes" id="UP000779900">
    <property type="component" value="Unassembled WGS sequence"/>
</dbReference>
<sequence length="137" mass="15291">MKLLGPTLIARVIRRPGAMVQHLCADRGYAGKLAAQAQKQCQCVPHVRQSGEEIRTAQDGRRHPERRWVVERTRSGLNRFHQLPVRLEKPAESHEAPLEFASAPFLFRPRLAIQGEVPREAAAVAGCHGTCEVRNEG</sequence>
<name>A0A938BUR8_UNCW3</name>
<evidence type="ECO:0000313" key="2">
    <source>
        <dbReference type="EMBL" id="MBM3332263.1"/>
    </source>
</evidence>
<dbReference type="PANTHER" id="PTHR30007">
    <property type="entry name" value="PHP DOMAIN PROTEIN"/>
    <property type="match status" value="1"/>
</dbReference>
<dbReference type="InterPro" id="IPR025668">
    <property type="entry name" value="Tnp_DDE_dom"/>
</dbReference>
<protein>
    <submittedName>
        <fullName evidence="2">Transposase</fullName>
    </submittedName>
</protein>
<dbReference type="PANTHER" id="PTHR30007:SF0">
    <property type="entry name" value="TRANSPOSASE"/>
    <property type="match status" value="1"/>
</dbReference>
<dbReference type="Pfam" id="PF13586">
    <property type="entry name" value="DDE_Tnp_1_2"/>
    <property type="match status" value="1"/>
</dbReference>
<accession>A0A938BUR8</accession>
<dbReference type="AlphaFoldDB" id="A0A938BUR8"/>
<dbReference type="EMBL" id="VGIR01000071">
    <property type="protein sequence ID" value="MBM3332263.1"/>
    <property type="molecule type" value="Genomic_DNA"/>
</dbReference>
<reference evidence="2" key="1">
    <citation type="submission" date="2019-03" db="EMBL/GenBank/DDBJ databases">
        <title>Lake Tanganyika Metagenome-Assembled Genomes (MAGs).</title>
        <authorList>
            <person name="Tran P."/>
        </authorList>
    </citation>
    <scope>NUCLEOTIDE SEQUENCE</scope>
    <source>
        <strain evidence="2">K_DeepCast_150m_m2_040</strain>
    </source>
</reference>
<comment type="caution">
    <text evidence="2">The sequence shown here is derived from an EMBL/GenBank/DDBJ whole genome shotgun (WGS) entry which is preliminary data.</text>
</comment>
<proteinExistence type="predicted"/>